<accession>M1MQR2</accession>
<dbReference type="RefSeq" id="WP_015394837.1">
    <property type="nucleotide sequence ID" value="NC_020291.1"/>
</dbReference>
<dbReference type="AlphaFoldDB" id="M1MQR2"/>
<name>M1MQR2_9CLOT</name>
<evidence type="ECO:0000313" key="2">
    <source>
        <dbReference type="Proteomes" id="UP000011728"/>
    </source>
</evidence>
<dbReference type="OrthoDB" id="1909651at2"/>
<keyword evidence="2" id="KW-1185">Reference proteome</keyword>
<proteinExistence type="predicted"/>
<reference evidence="1 2" key="1">
    <citation type="submission" date="2013-02" db="EMBL/GenBank/DDBJ databases">
        <title>Genome sequence of Clostridium saccharoperbutylacetonicum N1-4(HMT).</title>
        <authorList>
            <person name="Poehlein A."/>
            <person name="Daniel R."/>
        </authorList>
    </citation>
    <scope>NUCLEOTIDE SEQUENCE [LARGE SCALE GENOMIC DNA]</scope>
    <source>
        <strain evidence="2">N1-4(HMT)</strain>
    </source>
</reference>
<gene>
    <name evidence="1" type="ORF">Cspa_c47750</name>
</gene>
<dbReference type="HOGENOM" id="CLU_2057362_0_0_9"/>
<sequence length="123" mass="13893">MGKYGSFSRCTESSCELCSYLNSRPIDLERHGAKLVSVNVKVNDVCIGKKVAVACIIYDQYNRILAFKGFITMADKHDECVKDACGTIERKIVFVLPEDEDCEPHHLKARTIANYIYPCEPNK</sequence>
<protein>
    <submittedName>
        <fullName evidence="1">Uncharacterized protein</fullName>
    </submittedName>
</protein>
<dbReference type="KEGG" id="csr:Cspa_c47750"/>
<dbReference type="PATRIC" id="fig|931276.5.peg.4813"/>
<dbReference type="EMBL" id="CP004121">
    <property type="protein sequence ID" value="AGF58528.1"/>
    <property type="molecule type" value="Genomic_DNA"/>
</dbReference>
<evidence type="ECO:0000313" key="1">
    <source>
        <dbReference type="EMBL" id="AGF58528.1"/>
    </source>
</evidence>
<dbReference type="Proteomes" id="UP000011728">
    <property type="component" value="Chromosome"/>
</dbReference>
<dbReference type="eggNOG" id="ENOG50327D5">
    <property type="taxonomic scope" value="Bacteria"/>
</dbReference>
<organism evidence="1 2">
    <name type="scientific">Clostridium saccharoperbutylacetonicum N1-4(HMT)</name>
    <dbReference type="NCBI Taxonomy" id="931276"/>
    <lineage>
        <taxon>Bacteria</taxon>
        <taxon>Bacillati</taxon>
        <taxon>Bacillota</taxon>
        <taxon>Clostridia</taxon>
        <taxon>Eubacteriales</taxon>
        <taxon>Clostridiaceae</taxon>
        <taxon>Clostridium</taxon>
    </lineage>
</organism>